<feature type="region of interest" description="Disordered" evidence="9">
    <location>
        <begin position="1"/>
        <end position="23"/>
    </location>
</feature>
<evidence type="ECO:0000256" key="9">
    <source>
        <dbReference type="SAM" id="MobiDB-lite"/>
    </source>
</evidence>
<keyword evidence="7" id="KW-0520">NAD</keyword>
<evidence type="ECO:0000256" key="6">
    <source>
        <dbReference type="ARBA" id="ARBA00023002"/>
    </source>
</evidence>
<keyword evidence="14" id="KW-1185">Reference proteome</keyword>
<protein>
    <recommendedName>
        <fullName evidence="2">NADH:ubiquinone reductase (non-electrogenic)</fullName>
        <ecNumber evidence="2">1.6.5.9</ecNumber>
    </recommendedName>
</protein>
<sequence>MADLGTRPSDSIQSDSIQPDSIPPDAKPHVVILGGGFGGLAAASQLANANVRITVIDRRNHHLFQPLLYQVATAGLSAPSIAAPLRQILRKQRNVTVLLDEALDVDCTQRRVKLANGTLDYDFLIVATGATHAYFGHDDWAAYAPGLKTMDDAFTIRRRVLLAFEHAEREDDPARRQAWLNFVIVGGGATGVELAGALAEIARHTLPREFRRCDPRQANVLLVEAGPRLLPGFDPTLSAKAQRQLERLGVQVRTGTAVTAIDDSGVMLGEQPLTARTVLWAAGVAASPLGRLLGAPVDRAGRVQVSADLSLPEHPDVFVIGDLANVMQDNGKPVPGVAPAAKQMGRHAASRIRARLNGDNRPQPFRYRDDGALATIGRMAAVAQFGRVKFAGVVAWWIWLTAHVYFLIGFRNRLVVMLDWAWAYWTYQRHARIVTGSDDAKNTHLSNDA</sequence>
<dbReference type="PANTHER" id="PTHR43706">
    <property type="entry name" value="NADH DEHYDROGENASE"/>
    <property type="match status" value="1"/>
</dbReference>
<dbReference type="InterPro" id="IPR045024">
    <property type="entry name" value="NDH-2"/>
</dbReference>
<dbReference type="OrthoDB" id="9781621at2"/>
<feature type="transmembrane region" description="Helical" evidence="10">
    <location>
        <begin position="390"/>
        <end position="408"/>
    </location>
</feature>
<dbReference type="EMBL" id="QQAH01000006">
    <property type="protein sequence ID" value="RDD82405.1"/>
    <property type="molecule type" value="Genomic_DNA"/>
</dbReference>
<dbReference type="PRINTS" id="PR00411">
    <property type="entry name" value="PNDRDTASEI"/>
</dbReference>
<dbReference type="Pfam" id="PF07992">
    <property type="entry name" value="Pyr_redox_2"/>
    <property type="match status" value="1"/>
</dbReference>
<keyword evidence="4" id="KW-0274">FAD</keyword>
<comment type="catalytic activity">
    <reaction evidence="8">
        <text>a quinone + NADH + H(+) = a quinol + NAD(+)</text>
        <dbReference type="Rhea" id="RHEA:46160"/>
        <dbReference type="ChEBI" id="CHEBI:15378"/>
        <dbReference type="ChEBI" id="CHEBI:24646"/>
        <dbReference type="ChEBI" id="CHEBI:57540"/>
        <dbReference type="ChEBI" id="CHEBI:57945"/>
        <dbReference type="ChEBI" id="CHEBI:132124"/>
        <dbReference type="EC" id="1.6.5.9"/>
    </reaction>
</comment>
<evidence type="ECO:0000313" key="13">
    <source>
        <dbReference type="EMBL" id="RDD82405.1"/>
    </source>
</evidence>
<keyword evidence="3" id="KW-0285">Flavoprotein</keyword>
<dbReference type="InterPro" id="IPR023753">
    <property type="entry name" value="FAD/NAD-binding_dom"/>
</dbReference>
<dbReference type="InterPro" id="IPR036188">
    <property type="entry name" value="FAD/NAD-bd_sf"/>
</dbReference>
<evidence type="ECO:0000256" key="7">
    <source>
        <dbReference type="ARBA" id="ARBA00023027"/>
    </source>
</evidence>
<evidence type="ECO:0000313" key="14">
    <source>
        <dbReference type="Proteomes" id="UP000253782"/>
    </source>
</evidence>
<dbReference type="Pfam" id="PF22366">
    <property type="entry name" value="NDH2_C"/>
    <property type="match status" value="1"/>
</dbReference>
<dbReference type="Proteomes" id="UP000253782">
    <property type="component" value="Unassembled WGS sequence"/>
</dbReference>
<keyword evidence="10" id="KW-0472">Membrane</keyword>
<evidence type="ECO:0000256" key="2">
    <source>
        <dbReference type="ARBA" id="ARBA00012637"/>
    </source>
</evidence>
<comment type="caution">
    <text evidence="13">The sequence shown here is derived from an EMBL/GenBank/DDBJ whole genome shotgun (WGS) entry which is preliminary data.</text>
</comment>
<reference evidence="13 14" key="1">
    <citation type="submission" date="2018-07" db="EMBL/GenBank/DDBJ databases">
        <title>Dyella tabacisoli L4-6T, whole genome shotgun sequence.</title>
        <authorList>
            <person name="Zhou X.-K."/>
            <person name="Li W.-J."/>
            <person name="Duan Y.-Q."/>
        </authorList>
    </citation>
    <scope>NUCLEOTIDE SEQUENCE [LARGE SCALE GENOMIC DNA]</scope>
    <source>
        <strain evidence="13 14">L4-6</strain>
    </source>
</reference>
<evidence type="ECO:0000259" key="11">
    <source>
        <dbReference type="Pfam" id="PF07992"/>
    </source>
</evidence>
<keyword evidence="5" id="KW-0809">Transit peptide</keyword>
<dbReference type="PANTHER" id="PTHR43706:SF47">
    <property type="entry name" value="EXTERNAL NADH-UBIQUINONE OXIDOREDUCTASE 1, MITOCHONDRIAL-RELATED"/>
    <property type="match status" value="1"/>
</dbReference>
<feature type="domain" description="FAD/NAD(P)-binding" evidence="11">
    <location>
        <begin position="29"/>
        <end position="345"/>
    </location>
</feature>
<dbReference type="AlphaFoldDB" id="A0A369UQS4"/>
<evidence type="ECO:0000256" key="4">
    <source>
        <dbReference type="ARBA" id="ARBA00022827"/>
    </source>
</evidence>
<evidence type="ECO:0000256" key="1">
    <source>
        <dbReference type="ARBA" id="ARBA00005272"/>
    </source>
</evidence>
<dbReference type="GO" id="GO:0050136">
    <property type="term" value="F:NADH dehydrogenase (quinone) (non-electrogenic) activity"/>
    <property type="evidence" value="ECO:0007669"/>
    <property type="project" value="UniProtKB-EC"/>
</dbReference>
<accession>A0A369UQS4</accession>
<proteinExistence type="inferred from homology"/>
<dbReference type="Gene3D" id="3.50.50.100">
    <property type="match status" value="1"/>
</dbReference>
<evidence type="ECO:0000256" key="8">
    <source>
        <dbReference type="ARBA" id="ARBA00047599"/>
    </source>
</evidence>
<gene>
    <name evidence="13" type="ORF">DVJ77_08345</name>
</gene>
<dbReference type="InterPro" id="IPR054585">
    <property type="entry name" value="NDH2-like_C"/>
</dbReference>
<keyword evidence="10" id="KW-0812">Transmembrane</keyword>
<dbReference type="EC" id="1.6.5.9" evidence="2"/>
<evidence type="ECO:0000256" key="10">
    <source>
        <dbReference type="SAM" id="Phobius"/>
    </source>
</evidence>
<name>A0A369UQS4_9GAMM</name>
<feature type="compositionally biased region" description="Low complexity" evidence="9">
    <location>
        <begin position="8"/>
        <end position="23"/>
    </location>
</feature>
<organism evidence="13 14">
    <name type="scientific">Dyella tabacisoli</name>
    <dbReference type="NCBI Taxonomy" id="2282381"/>
    <lineage>
        <taxon>Bacteria</taxon>
        <taxon>Pseudomonadati</taxon>
        <taxon>Pseudomonadota</taxon>
        <taxon>Gammaproteobacteria</taxon>
        <taxon>Lysobacterales</taxon>
        <taxon>Rhodanobacteraceae</taxon>
        <taxon>Dyella</taxon>
    </lineage>
</organism>
<evidence type="ECO:0000256" key="3">
    <source>
        <dbReference type="ARBA" id="ARBA00022630"/>
    </source>
</evidence>
<dbReference type="SUPFAM" id="SSF51905">
    <property type="entry name" value="FAD/NAD(P)-binding domain"/>
    <property type="match status" value="1"/>
</dbReference>
<dbReference type="PRINTS" id="PR00368">
    <property type="entry name" value="FADPNR"/>
</dbReference>
<keyword evidence="6" id="KW-0560">Oxidoreductase</keyword>
<evidence type="ECO:0000259" key="12">
    <source>
        <dbReference type="Pfam" id="PF22366"/>
    </source>
</evidence>
<keyword evidence="10" id="KW-1133">Transmembrane helix</keyword>
<evidence type="ECO:0000256" key="5">
    <source>
        <dbReference type="ARBA" id="ARBA00022946"/>
    </source>
</evidence>
<comment type="similarity">
    <text evidence="1">Belongs to the NADH dehydrogenase family.</text>
</comment>
<feature type="domain" description="External alternative NADH-ubiquinone oxidoreductase-like C-terminal" evidence="12">
    <location>
        <begin position="371"/>
        <end position="421"/>
    </location>
</feature>